<reference evidence="2 3" key="2">
    <citation type="journal article" date="2013" name="J. Biotechnol.">
        <title>Complete genome sequence of the kirromycin producer Streptomyces collinus Tu 365 consisting of a linear chromosome and two linear plasmids.</title>
        <authorList>
            <person name="Ruckert C."/>
            <person name="Szczepanowski R."/>
            <person name="Albersmeier A."/>
            <person name="Goesmann A."/>
            <person name="Iftime D."/>
            <person name="Musiol E.M."/>
            <person name="Blin K."/>
            <person name="Wohlleben W."/>
            <person name="Puhler A."/>
            <person name="Kalinowski J."/>
            <person name="Weber T."/>
        </authorList>
    </citation>
    <scope>NUCLEOTIDE SEQUENCE [LARGE SCALE GENOMIC DNA]</scope>
    <source>
        <strain evidence="3">DSM 40733 / Tue 365</strain>
    </source>
</reference>
<evidence type="ECO:0000313" key="3">
    <source>
        <dbReference type="Proteomes" id="UP000015423"/>
    </source>
</evidence>
<dbReference type="PATRIC" id="fig|1214242.5.peg.5966"/>
<gene>
    <name evidence="2" type="ORF">B446_29130</name>
</gene>
<evidence type="ECO:0000256" key="1">
    <source>
        <dbReference type="SAM" id="MobiDB-lite"/>
    </source>
</evidence>
<feature type="compositionally biased region" description="Basic and acidic residues" evidence="1">
    <location>
        <begin position="167"/>
        <end position="176"/>
    </location>
</feature>
<evidence type="ECO:0008006" key="4">
    <source>
        <dbReference type="Google" id="ProtNLM"/>
    </source>
</evidence>
<organism evidence="2 3">
    <name type="scientific">Streptomyces collinus (strain DSM 40733 / Tue 365)</name>
    <dbReference type="NCBI Taxonomy" id="1214242"/>
    <lineage>
        <taxon>Bacteria</taxon>
        <taxon>Bacillati</taxon>
        <taxon>Actinomycetota</taxon>
        <taxon>Actinomycetes</taxon>
        <taxon>Kitasatosporales</taxon>
        <taxon>Streptomycetaceae</taxon>
        <taxon>Streptomyces</taxon>
    </lineage>
</organism>
<evidence type="ECO:0000313" key="2">
    <source>
        <dbReference type="EMBL" id="AGS72632.1"/>
    </source>
</evidence>
<dbReference type="RefSeq" id="WP_020943042.1">
    <property type="nucleotide sequence ID" value="NC_021985.1"/>
</dbReference>
<dbReference type="eggNOG" id="ENOG502ZHNV">
    <property type="taxonomic scope" value="Bacteria"/>
</dbReference>
<dbReference type="KEGG" id="sci:B446_29130"/>
<accession>S5VPX0</accession>
<protein>
    <recommendedName>
        <fullName evidence="4">TIGR04222 domain-containing membrane protein</fullName>
    </recommendedName>
</protein>
<dbReference type="Proteomes" id="UP000015423">
    <property type="component" value="Chromosome"/>
</dbReference>
<feature type="region of interest" description="Disordered" evidence="1">
    <location>
        <begin position="162"/>
        <end position="190"/>
    </location>
</feature>
<keyword evidence="3" id="KW-1185">Reference proteome</keyword>
<name>S5VPX0_STRC3</name>
<proteinExistence type="predicted"/>
<dbReference type="AlphaFoldDB" id="S5VPX0"/>
<dbReference type="HOGENOM" id="CLU_1336848_0_0_11"/>
<reference evidence="3" key="1">
    <citation type="submission" date="2012-10" db="EMBL/GenBank/DDBJ databases">
        <title>The complete genome sequence of Streptomyces collinus Tu 365.</title>
        <authorList>
            <person name="Ruckert C."/>
            <person name="Szczepanowski R."/>
            <person name="Goesmann A."/>
            <person name="Pross E.K."/>
            <person name="Musiol E.M."/>
            <person name="Blin K."/>
            <person name="Wohlleben W."/>
            <person name="Puhler A."/>
            <person name="Weber T."/>
            <person name="Kalinowski J."/>
        </authorList>
    </citation>
    <scope>NUCLEOTIDE SEQUENCE [LARGE SCALE GENOMIC DNA]</scope>
    <source>
        <strain evidence="3">DSM 40733 / Tue 365</strain>
    </source>
</reference>
<dbReference type="InterPro" id="IPR026467">
    <property type="entry name" value="Ser/Gly_Cys_C_dom"/>
</dbReference>
<dbReference type="NCBIfam" id="TIGR04222">
    <property type="entry name" value="near_uncomplex"/>
    <property type="match status" value="1"/>
</dbReference>
<feature type="compositionally biased region" description="Gly residues" evidence="1">
    <location>
        <begin position="177"/>
        <end position="190"/>
    </location>
</feature>
<sequence>MGGTTRVPAEPHALALLRGGPRAAVVAAVLDLHLRGTVRAGRPGTMRTSGRTSGAPLPALTKAVHASLYRPAGLRQLLERRPVREALGTLRGDLAGAGLLRSFPPGRTRAGRRALRDLRARHPLPAAPDGLSAGDRVLLVALHGDRALTLLAPRFAREAGLTGRGGTTERELRGSWDRGGGGGGFTCGTV</sequence>
<dbReference type="EMBL" id="CP006259">
    <property type="protein sequence ID" value="AGS72632.1"/>
    <property type="molecule type" value="Genomic_DNA"/>
</dbReference>